<proteinExistence type="predicted"/>
<dbReference type="PANTHER" id="PTHR40267:SF1">
    <property type="entry name" value="BLR3294 PROTEIN"/>
    <property type="match status" value="1"/>
</dbReference>
<name>A0A2U9PKW6_MYCSE</name>
<dbReference type="InterPro" id="IPR053714">
    <property type="entry name" value="Iso_Racemase_Enz_sf"/>
</dbReference>
<evidence type="ECO:0000313" key="2">
    <source>
        <dbReference type="Proteomes" id="UP000011200"/>
    </source>
</evidence>
<reference evidence="2" key="2">
    <citation type="submission" date="2018-03" db="EMBL/GenBank/DDBJ databases">
        <authorList>
            <person name="Derbyshire K."/>
            <person name="Gray T.A."/>
            <person name="Champion M."/>
        </authorList>
    </citation>
    <scope>NUCLEOTIDE SEQUENCE [LARGE SCALE GENOMIC DNA]</scope>
    <source>
        <strain evidence="2">MKD8</strain>
    </source>
</reference>
<dbReference type="AlphaFoldDB" id="A0A2U9PKW6"/>
<dbReference type="InterPro" id="IPR029016">
    <property type="entry name" value="GAF-like_dom_sf"/>
</dbReference>
<gene>
    <name evidence="1" type="ORF">D806_013380</name>
</gene>
<dbReference type="Gene3D" id="3.40.50.12500">
    <property type="match status" value="1"/>
</dbReference>
<dbReference type="InterPro" id="IPR026286">
    <property type="entry name" value="MaiA/AMDase"/>
</dbReference>
<protein>
    <submittedName>
        <fullName evidence="1">Asp/Glu racemase</fullName>
    </submittedName>
</protein>
<dbReference type="RefSeq" id="WP_003892711.1">
    <property type="nucleotide sequence ID" value="NZ_CP027541.1"/>
</dbReference>
<organism evidence="1 2">
    <name type="scientific">Mycolicibacterium smegmatis (strain MKD8)</name>
    <name type="common">Mycobacterium smegmatis</name>
    <dbReference type="NCBI Taxonomy" id="1214915"/>
    <lineage>
        <taxon>Bacteria</taxon>
        <taxon>Bacillati</taxon>
        <taxon>Actinomycetota</taxon>
        <taxon>Actinomycetes</taxon>
        <taxon>Mycobacteriales</taxon>
        <taxon>Mycobacteriaceae</taxon>
        <taxon>Mycolicibacterium</taxon>
    </lineage>
</organism>
<dbReference type="EMBL" id="CP027541">
    <property type="protein sequence ID" value="AWT52326.1"/>
    <property type="molecule type" value="Genomic_DNA"/>
</dbReference>
<dbReference type="Proteomes" id="UP000011200">
    <property type="component" value="Chromosome"/>
</dbReference>
<reference evidence="1 2" key="1">
    <citation type="journal article" date="2013" name="Genome Announc.">
        <title>Draft genome sequence of MKD8, a conjugal recipient Mycobacterium smegmatis strain.</title>
        <authorList>
            <person name="Gray T.A."/>
            <person name="Palumbo M.J."/>
            <person name="Derbyshire K.M."/>
        </authorList>
    </citation>
    <scope>NUCLEOTIDE SEQUENCE [LARGE SCALE GENOMIC DNA]</scope>
    <source>
        <strain evidence="1 2">MKD8</strain>
    </source>
</reference>
<dbReference type="Gene3D" id="3.30.450.40">
    <property type="match status" value="1"/>
</dbReference>
<accession>A0A2U9PKW6</accession>
<dbReference type="SUPFAM" id="SSF55781">
    <property type="entry name" value="GAF domain-like"/>
    <property type="match status" value="1"/>
</dbReference>
<sequence length="384" mass="41061">MTRIGMIVPSSNTALEPATTRLLTNRPDVTVHYTRIPVRAITLDGGGAAFDADTMVAAARLLADAEVDCIVWNGTAGSWLGLDHDRRCCAAITEATGIPATTSTLAILQACVDFGISALACATPYTCDVVDAISREYARHDVGIVSHAEWELTDNLSFAKASSAEVAELLTAAAKNGDPAPQGVALICTNVDGTTVLREVEQSLGIPVIDSIAATLWWALELTGSDARIPGAGMLLEQGPLRHRVKEIVTELRVRTGCDRTTARIDDADLGLHVDRCAAESCAAGVRSIQHDPSLDQRKLETVSWLEQHRKVLVQPAFTEAPYPPQALREVYGVSAQVLGPVERGDEMAAWLSAHSIGERAWTDDDLAAMGDAQEKLHALLNNK</sequence>
<dbReference type="SUPFAM" id="SSF51569">
    <property type="entry name" value="Aldolase"/>
    <property type="match status" value="1"/>
</dbReference>
<dbReference type="Pfam" id="PF17645">
    <property type="entry name" value="Amdase"/>
    <property type="match status" value="1"/>
</dbReference>
<dbReference type="PANTHER" id="PTHR40267">
    <property type="entry name" value="BLR3294 PROTEIN"/>
    <property type="match status" value="1"/>
</dbReference>
<evidence type="ECO:0000313" key="1">
    <source>
        <dbReference type="EMBL" id="AWT52326.1"/>
    </source>
</evidence>